<organism evidence="14 15">
    <name type="scientific">Lipomyces starkeyi NRRL Y-11557</name>
    <dbReference type="NCBI Taxonomy" id="675824"/>
    <lineage>
        <taxon>Eukaryota</taxon>
        <taxon>Fungi</taxon>
        <taxon>Dikarya</taxon>
        <taxon>Ascomycota</taxon>
        <taxon>Saccharomycotina</taxon>
        <taxon>Lipomycetes</taxon>
        <taxon>Lipomycetales</taxon>
        <taxon>Lipomycetaceae</taxon>
        <taxon>Lipomyces</taxon>
    </lineage>
</organism>
<accession>A0A1E3PYG1</accession>
<keyword evidence="6" id="KW-0547">Nucleotide-binding</keyword>
<dbReference type="SUPFAM" id="SSF90123">
    <property type="entry name" value="ABC transporter transmembrane region"/>
    <property type="match status" value="2"/>
</dbReference>
<evidence type="ECO:0000313" key="14">
    <source>
        <dbReference type="EMBL" id="ODQ70328.1"/>
    </source>
</evidence>
<dbReference type="PROSITE" id="PS00211">
    <property type="entry name" value="ABC_TRANSPORTER_1"/>
    <property type="match status" value="2"/>
</dbReference>
<evidence type="ECO:0000256" key="3">
    <source>
        <dbReference type="ARBA" id="ARBA00022448"/>
    </source>
</evidence>
<dbReference type="GO" id="GO:0005743">
    <property type="term" value="C:mitochondrial inner membrane"/>
    <property type="evidence" value="ECO:0007669"/>
    <property type="project" value="TreeGrafter"/>
</dbReference>
<feature type="domain" description="ABC transporter" evidence="12">
    <location>
        <begin position="1110"/>
        <end position="1348"/>
    </location>
</feature>
<feature type="compositionally biased region" description="Polar residues" evidence="10">
    <location>
        <begin position="7"/>
        <end position="19"/>
    </location>
</feature>
<dbReference type="PROSITE" id="PS50893">
    <property type="entry name" value="ABC_TRANSPORTER_2"/>
    <property type="match status" value="2"/>
</dbReference>
<protein>
    <submittedName>
        <fullName evidence="14">Uncharacterized protein</fullName>
    </submittedName>
</protein>
<dbReference type="InterPro" id="IPR039421">
    <property type="entry name" value="Type_1_exporter"/>
</dbReference>
<reference evidence="14 15" key="1">
    <citation type="journal article" date="2016" name="Proc. Natl. Acad. Sci. U.S.A.">
        <title>Comparative genomics of biotechnologically important yeasts.</title>
        <authorList>
            <person name="Riley R."/>
            <person name="Haridas S."/>
            <person name="Wolfe K.H."/>
            <person name="Lopes M.R."/>
            <person name="Hittinger C.T."/>
            <person name="Goeker M."/>
            <person name="Salamov A.A."/>
            <person name="Wisecaver J.H."/>
            <person name="Long T.M."/>
            <person name="Calvey C.H."/>
            <person name="Aerts A.L."/>
            <person name="Barry K.W."/>
            <person name="Choi C."/>
            <person name="Clum A."/>
            <person name="Coughlan A.Y."/>
            <person name="Deshpande S."/>
            <person name="Douglass A.P."/>
            <person name="Hanson S.J."/>
            <person name="Klenk H.-P."/>
            <person name="LaButti K.M."/>
            <person name="Lapidus A."/>
            <person name="Lindquist E.A."/>
            <person name="Lipzen A.M."/>
            <person name="Meier-Kolthoff J.P."/>
            <person name="Ohm R.A."/>
            <person name="Otillar R.P."/>
            <person name="Pangilinan J.L."/>
            <person name="Peng Y."/>
            <person name="Rokas A."/>
            <person name="Rosa C.A."/>
            <person name="Scheuner C."/>
            <person name="Sibirny A.A."/>
            <person name="Slot J.C."/>
            <person name="Stielow J.B."/>
            <person name="Sun H."/>
            <person name="Kurtzman C.P."/>
            <person name="Blackwell M."/>
            <person name="Grigoriev I.V."/>
            <person name="Jeffries T.W."/>
        </authorList>
    </citation>
    <scope>NUCLEOTIDE SEQUENCE [LARGE SCALE GENOMIC DNA]</scope>
    <source>
        <strain evidence="14 15">NRRL Y-11557</strain>
    </source>
</reference>
<evidence type="ECO:0000256" key="7">
    <source>
        <dbReference type="ARBA" id="ARBA00022840"/>
    </source>
</evidence>
<keyword evidence="5 11" id="KW-0812">Transmembrane</keyword>
<dbReference type="Gene3D" id="3.40.50.300">
    <property type="entry name" value="P-loop containing nucleotide triphosphate hydrolases"/>
    <property type="match status" value="2"/>
</dbReference>
<evidence type="ECO:0000259" key="12">
    <source>
        <dbReference type="PROSITE" id="PS50893"/>
    </source>
</evidence>
<evidence type="ECO:0000313" key="15">
    <source>
        <dbReference type="Proteomes" id="UP000094385"/>
    </source>
</evidence>
<feature type="transmembrane region" description="Helical" evidence="11">
    <location>
        <begin position="1014"/>
        <end position="1035"/>
    </location>
</feature>
<feature type="region of interest" description="Disordered" evidence="10">
    <location>
        <begin position="702"/>
        <end position="723"/>
    </location>
</feature>
<evidence type="ECO:0000256" key="1">
    <source>
        <dbReference type="ARBA" id="ARBA00004141"/>
    </source>
</evidence>
<gene>
    <name evidence="14" type="ORF">LIPSTDRAFT_5798</name>
</gene>
<dbReference type="CDD" id="cd03249">
    <property type="entry name" value="ABC_MTABC3_MDL1_MDL2"/>
    <property type="match status" value="2"/>
</dbReference>
<proteinExistence type="inferred from homology"/>
<dbReference type="InterPro" id="IPR017871">
    <property type="entry name" value="ABC_transporter-like_CS"/>
</dbReference>
<dbReference type="GO" id="GO:0016887">
    <property type="term" value="F:ATP hydrolysis activity"/>
    <property type="evidence" value="ECO:0007669"/>
    <property type="project" value="InterPro"/>
</dbReference>
<dbReference type="FunFam" id="3.40.50.300:FF:000251">
    <property type="entry name" value="ABC transporter B family member 19"/>
    <property type="match status" value="1"/>
</dbReference>
<evidence type="ECO:0000256" key="6">
    <source>
        <dbReference type="ARBA" id="ARBA00022741"/>
    </source>
</evidence>
<feature type="transmembrane region" description="Helical" evidence="11">
    <location>
        <begin position="932"/>
        <end position="953"/>
    </location>
</feature>
<keyword evidence="8 11" id="KW-1133">Transmembrane helix</keyword>
<feature type="transmembrane region" description="Helical" evidence="11">
    <location>
        <begin position="247"/>
        <end position="265"/>
    </location>
</feature>
<feature type="compositionally biased region" description="Low complexity" evidence="10">
    <location>
        <begin position="707"/>
        <end position="720"/>
    </location>
</feature>
<dbReference type="InterPro" id="IPR003439">
    <property type="entry name" value="ABC_transporter-like_ATP-bd"/>
</dbReference>
<evidence type="ECO:0000256" key="2">
    <source>
        <dbReference type="ARBA" id="ARBA00007577"/>
    </source>
</evidence>
<dbReference type="Gene3D" id="1.20.1560.10">
    <property type="entry name" value="ABC transporter type 1, transmembrane domain"/>
    <property type="match status" value="1"/>
</dbReference>
<dbReference type="Proteomes" id="UP000094385">
    <property type="component" value="Unassembled WGS sequence"/>
</dbReference>
<dbReference type="GO" id="GO:0005524">
    <property type="term" value="F:ATP binding"/>
    <property type="evidence" value="ECO:0007669"/>
    <property type="project" value="UniProtKB-KW"/>
</dbReference>
<evidence type="ECO:0000256" key="10">
    <source>
        <dbReference type="SAM" id="MobiDB-lite"/>
    </source>
</evidence>
<keyword evidence="7" id="KW-0067">ATP-binding</keyword>
<keyword evidence="9 11" id="KW-0472">Membrane</keyword>
<feature type="domain" description="ABC transporter" evidence="12">
    <location>
        <begin position="449"/>
        <end position="694"/>
    </location>
</feature>
<dbReference type="InterPro" id="IPR027417">
    <property type="entry name" value="P-loop_NTPase"/>
</dbReference>
<dbReference type="SUPFAM" id="SSF52540">
    <property type="entry name" value="P-loop containing nucleoside triphosphate hydrolases"/>
    <property type="match status" value="2"/>
</dbReference>
<name>A0A1E3PYG1_LIPST</name>
<dbReference type="EMBL" id="KV454300">
    <property type="protein sequence ID" value="ODQ70328.1"/>
    <property type="molecule type" value="Genomic_DNA"/>
</dbReference>
<dbReference type="PROSITE" id="PS50929">
    <property type="entry name" value="ABC_TM1F"/>
    <property type="match status" value="2"/>
</dbReference>
<evidence type="ECO:0000256" key="11">
    <source>
        <dbReference type="SAM" id="Phobius"/>
    </source>
</evidence>
<dbReference type="STRING" id="675824.A0A1E3PYG1"/>
<feature type="region of interest" description="Disordered" evidence="10">
    <location>
        <begin position="1"/>
        <end position="27"/>
    </location>
</feature>
<feature type="transmembrane region" description="Helical" evidence="11">
    <location>
        <begin position="1050"/>
        <end position="1070"/>
    </location>
</feature>
<keyword evidence="3" id="KW-0813">Transport</keyword>
<dbReference type="CDD" id="cd18577">
    <property type="entry name" value="ABC_6TM_Pgp_ABCB1_D1_like"/>
    <property type="match status" value="1"/>
</dbReference>
<evidence type="ECO:0000256" key="4">
    <source>
        <dbReference type="ARBA" id="ARBA00022475"/>
    </source>
</evidence>
<evidence type="ECO:0000256" key="5">
    <source>
        <dbReference type="ARBA" id="ARBA00022692"/>
    </source>
</evidence>
<feature type="transmembrane region" description="Helical" evidence="11">
    <location>
        <begin position="171"/>
        <end position="194"/>
    </location>
</feature>
<feature type="domain" description="ABC transmembrane type-1" evidence="13">
    <location>
        <begin position="788"/>
        <end position="1075"/>
    </location>
</feature>
<comment type="similarity">
    <text evidence="2">Belongs to the ABC transporter superfamily. ABCB family. Multidrug resistance exporter (TC 3.A.1.201) subfamily.</text>
</comment>
<keyword evidence="4" id="KW-1003">Cell membrane</keyword>
<feature type="transmembrane region" description="Helical" evidence="11">
    <location>
        <begin position="830"/>
        <end position="855"/>
    </location>
</feature>
<feature type="transmembrane region" description="Helical" evidence="11">
    <location>
        <begin position="784"/>
        <end position="802"/>
    </location>
</feature>
<keyword evidence="15" id="KW-1185">Reference proteome</keyword>
<sequence>MVDATVSEKTPTVPPSDTSPLLGREASTSFDAPGYSDEFSSLPPSEAEILREQVQHTEKSASFMSLFRYADSFDKLLLVFGGLAALAEGCMRPLMTIVFGQVTDLFSNYTRNIPYEDFYSPGFNYTELHYNGTYGYNETYYNQTMYNSTESYNYMNEYIDPNYFQREVNRLSVYFVIIGIADVALSYFSTYLFIDRGEVLSARIREKYLEATLRQNIGYFDKVGTGEITSRISADAILIQEGISEKVGYCVANFATLIAGFIVGMVRSYKLALILSSMLIMMMFSFAIGSQKMKSAIRRSLSGYSVGGTLAEEVLASVRNVQAFGIQERLALRYDSHLVVTEKYGLRAGICLGIMSGVLWLGIFGADAIAFFIAPMYIQRGELTTGIVVTVLLTITHGAFAMSHIAPHFKAFTSATAAATKIYSTIDRVSAIDSKDASGNKIANINGEIELKNIKFIYPSRPNVVVLDDFSLKIPAGKTVALVGASGSGKSTIVGLIERFYKPVKGQVTLDGHDITSLNLRWMRGTISLVSQEPTLFSTTVYENVEQGLIGSPYENLSAIEKRELIVEACKQANALSFIEALPDGFNTNVGERGFLLSGGQKQRIAIARAIVSNPKILLLDEATSALDTKSEGIVQEALDRAAKNRTTIVIAHRLSTIKDADMIVVMKRGEIIETGTHNELIAKKSDYYDLVQSQKIEKEKNATTYGEGTSLPSSETSSTLDEKFDNEEILEKVKTKASVKVRDLGSDVEDAENQAAEGTDDSGYTIRELVKFIARLSQSENSYIYMGVFCSVIQGLSYPALGEFYGHAIQGLQFVFSDPGRMYSETYKYAGLFIFLAVLLCATTAAAISLYTYVAQRLIRLIRYQMFRRFLRQDIAFFDLDENTTGTLTMSLAREAQSIDGLSGATFGQIMNSIVNVISSATLAIIVAWNLGLVCVACVPLMVLSGFFRFWVIAKFEETVKKSHEASASYACEAASAIKTVISLTREDDVCEHYHEALHAQTLKSRVASRKSAILYAVAQGMQYFITALAFWYGGNLLRIRQYGLLEFYIAYMAVIFGAQGAGIVFSFASDMGKARLAAINVKKLFDRVPEIDAWSTEGAKPENFEGNIEFKDVVFRYPTRPQVRVLNGLNLRIKKGEYVALVGASGCGKSTTIGLIESFYRPNGGQVVLDGVDIRDLNLNEYRSQIALVSQEPTLYAGTIRDNVKLGSPDENVSDEVMMAVCKQANIHEFIMSLPDGYDTLVGSKGTLLSGGQKQRVAIARALIREPKILLLDEATSALDSESEKVVQAALDEAAKGRTTIAVAHRLSTIQNADVIFVFDQGVVVEQGSHQELLGKRGKYYELVQMQALEEMQ</sequence>
<feature type="transmembrane region" description="Helical" evidence="11">
    <location>
        <begin position="271"/>
        <end position="289"/>
    </location>
</feature>
<dbReference type="GO" id="GO:0090374">
    <property type="term" value="P:oligopeptide export from mitochondrion"/>
    <property type="evidence" value="ECO:0007669"/>
    <property type="project" value="TreeGrafter"/>
</dbReference>
<dbReference type="Pfam" id="PF00664">
    <property type="entry name" value="ABC_membrane"/>
    <property type="match status" value="2"/>
</dbReference>
<dbReference type="Pfam" id="PF00005">
    <property type="entry name" value="ABC_tran"/>
    <property type="match status" value="2"/>
</dbReference>
<dbReference type="SMART" id="SM00382">
    <property type="entry name" value="AAA"/>
    <property type="match status" value="2"/>
</dbReference>
<feature type="transmembrane region" description="Helical" evidence="11">
    <location>
        <begin position="383"/>
        <end position="402"/>
    </location>
</feature>
<dbReference type="OrthoDB" id="6500128at2759"/>
<feature type="domain" description="ABC transmembrane type-1" evidence="13">
    <location>
        <begin position="79"/>
        <end position="414"/>
    </location>
</feature>
<feature type="transmembrane region" description="Helical" evidence="11">
    <location>
        <begin position="350"/>
        <end position="377"/>
    </location>
</feature>
<dbReference type="PANTHER" id="PTHR43394">
    <property type="entry name" value="ATP-DEPENDENT PERMEASE MDL1, MITOCHONDRIAL"/>
    <property type="match status" value="1"/>
</dbReference>
<dbReference type="GO" id="GO:0015421">
    <property type="term" value="F:ABC-type oligopeptide transporter activity"/>
    <property type="evidence" value="ECO:0007669"/>
    <property type="project" value="TreeGrafter"/>
</dbReference>
<dbReference type="InterPro" id="IPR036640">
    <property type="entry name" value="ABC1_TM_sf"/>
</dbReference>
<comment type="subcellular location">
    <subcellularLocation>
        <location evidence="1">Membrane</location>
        <topology evidence="1">Multi-pass membrane protein</topology>
    </subcellularLocation>
</comment>
<evidence type="ECO:0000256" key="8">
    <source>
        <dbReference type="ARBA" id="ARBA00022989"/>
    </source>
</evidence>
<evidence type="ECO:0000256" key="9">
    <source>
        <dbReference type="ARBA" id="ARBA00023136"/>
    </source>
</evidence>
<dbReference type="InterPro" id="IPR011527">
    <property type="entry name" value="ABC1_TM_dom"/>
</dbReference>
<dbReference type="PANTHER" id="PTHR43394:SF27">
    <property type="entry name" value="ATP-DEPENDENT TRANSLOCASE ABCB1-LIKE"/>
    <property type="match status" value="1"/>
</dbReference>
<dbReference type="InterPro" id="IPR003593">
    <property type="entry name" value="AAA+_ATPase"/>
</dbReference>
<dbReference type="CDD" id="cd18578">
    <property type="entry name" value="ABC_6TM_Pgp_ABCB1_D2_like"/>
    <property type="match status" value="1"/>
</dbReference>
<dbReference type="FunFam" id="3.40.50.300:FF:000302">
    <property type="entry name" value="ATP-binding cassette subfamily B member 5"/>
    <property type="match status" value="1"/>
</dbReference>
<evidence type="ECO:0000259" key="13">
    <source>
        <dbReference type="PROSITE" id="PS50929"/>
    </source>
</evidence>